<dbReference type="OrthoDB" id="15218at2"/>
<keyword evidence="5" id="KW-1185">Reference proteome</keyword>
<evidence type="ECO:0000313" key="4">
    <source>
        <dbReference type="EMBL" id="MRS63344.1"/>
    </source>
</evidence>
<dbReference type="Pfam" id="PF05569">
    <property type="entry name" value="Peptidase_M56"/>
    <property type="match status" value="1"/>
</dbReference>
<keyword evidence="2" id="KW-1133">Transmembrane helix</keyword>
<gene>
    <name evidence="4" type="ORF">GJJ30_18730</name>
</gene>
<feature type="transmembrane region" description="Helical" evidence="2">
    <location>
        <begin position="6"/>
        <end position="33"/>
    </location>
</feature>
<sequence length="712" mass="80202">MSTTDSILNAFCWMLVHSLWQGILAAAVAGLIIVSTPKAGVRLRYGLLVLVIALFVLGCGFTFFRQFDSQPLGVSFNSPTAINSIVTTPKNGGLTELPYKPEMSFIQTGVEFLNTHIFWIFLIWAGCFVFKSTRFVAGLRHLHRLRHQQIHQPAERWQTELARLSNSLEIRSIVRLLESERVNVPVTIGHFKTLILVPVGLLTALSPEQAETVLLHELAHIRRKDYFVNLMQCLVETVFFFNPALLWISALIREEREACCDDLVMNLAENRKSYLEVLVLFQEIQLDSLPFAMGLTNRRTHLLNRVKRMLSKENQPLTSLEKVLLVLAIAGMTAFTFVPKPDTEKTKSPTVLRKPVPHDKPVVQHPKPAQAVVTKPRSVVSKKPVANELKPVTTLASDTISFEGISFSRLRFDPSDAENVSHVTITATDGNGKKYAITKQDGTVTGLAIDDQPVAAKELPRYTDLFRRVDRFFEERLEKKRNMIAQGLAKGRAEYDQSQAEMKRAMAAKQANREKGKDGFAGKEKPVFSEKNEFSFPEKKTDLFVGKDENRSAEKKADWFSKKNASQFPEKNDNAFWKKHSNQSSEKNTGQFSEKDNFRQLEQGSNGPNPPVSLKQKREFDQASIQPDVDRVYGVMADLVQEGVTASTTAIEWFGLSDSELIVNGKKQSAELHEKLRKKYGVRPNSGLYYGPVQMSGSGFFLDHQDVSRLSK</sequence>
<dbReference type="CDD" id="cd07341">
    <property type="entry name" value="M56_BlaR1_MecR1_like"/>
    <property type="match status" value="1"/>
</dbReference>
<protein>
    <submittedName>
        <fullName evidence="4">M48 family metalloprotease</fullName>
    </submittedName>
</protein>
<dbReference type="GO" id="GO:0006508">
    <property type="term" value="P:proteolysis"/>
    <property type="evidence" value="ECO:0007669"/>
    <property type="project" value="UniProtKB-KW"/>
</dbReference>
<accession>A0A7K0ENG4</accession>
<dbReference type="AlphaFoldDB" id="A0A7K0ENG4"/>
<evidence type="ECO:0000259" key="3">
    <source>
        <dbReference type="Pfam" id="PF05569"/>
    </source>
</evidence>
<reference evidence="4 5" key="1">
    <citation type="journal article" date="2018" name="Antonie Van Leeuwenhoek">
        <title>Larkinella terrae sp. nov., isolated from soil on Jeju Island, South Korea.</title>
        <authorList>
            <person name="Ten L.N."/>
            <person name="Jeon J."/>
            <person name="Park S.J."/>
            <person name="Park S."/>
            <person name="Lee S.Y."/>
            <person name="Kim M.K."/>
            <person name="Jung H.Y."/>
        </authorList>
    </citation>
    <scope>NUCLEOTIDE SEQUENCE [LARGE SCALE GENOMIC DNA]</scope>
    <source>
        <strain evidence="4 5">KCTC 52001</strain>
    </source>
</reference>
<dbReference type="PANTHER" id="PTHR34978">
    <property type="entry name" value="POSSIBLE SENSOR-TRANSDUCER PROTEIN BLAR"/>
    <property type="match status" value="1"/>
</dbReference>
<name>A0A7K0ENG4_9BACT</name>
<comment type="caution">
    <text evidence="4">The sequence shown here is derived from an EMBL/GenBank/DDBJ whole genome shotgun (WGS) entry which is preliminary data.</text>
</comment>
<dbReference type="InterPro" id="IPR052173">
    <property type="entry name" value="Beta-lactam_resp_regulator"/>
</dbReference>
<keyword evidence="4" id="KW-0378">Hydrolase</keyword>
<proteinExistence type="predicted"/>
<feature type="domain" description="Peptidase M56" evidence="3">
    <location>
        <begin position="113"/>
        <end position="287"/>
    </location>
</feature>
<keyword evidence="4" id="KW-0645">Protease</keyword>
<dbReference type="Proteomes" id="UP000441754">
    <property type="component" value="Unassembled WGS sequence"/>
</dbReference>
<dbReference type="InterPro" id="IPR008756">
    <property type="entry name" value="Peptidase_M56"/>
</dbReference>
<feature type="region of interest" description="Disordered" evidence="1">
    <location>
        <begin position="344"/>
        <end position="366"/>
    </location>
</feature>
<keyword evidence="2" id="KW-0812">Transmembrane</keyword>
<dbReference type="RefSeq" id="WP_154176718.1">
    <property type="nucleotide sequence ID" value="NZ_WJXZ01000012.1"/>
</dbReference>
<dbReference type="GO" id="GO:0008237">
    <property type="term" value="F:metallopeptidase activity"/>
    <property type="evidence" value="ECO:0007669"/>
    <property type="project" value="UniProtKB-KW"/>
</dbReference>
<feature type="transmembrane region" description="Helical" evidence="2">
    <location>
        <begin position="226"/>
        <end position="248"/>
    </location>
</feature>
<evidence type="ECO:0000313" key="5">
    <source>
        <dbReference type="Proteomes" id="UP000441754"/>
    </source>
</evidence>
<keyword evidence="2" id="KW-0472">Membrane</keyword>
<feature type="transmembrane region" description="Helical" evidence="2">
    <location>
        <begin position="117"/>
        <end position="137"/>
    </location>
</feature>
<dbReference type="Gene3D" id="3.30.2010.10">
    <property type="entry name" value="Metalloproteases ('zincins'), catalytic domain"/>
    <property type="match status" value="1"/>
</dbReference>
<keyword evidence="4" id="KW-0482">Metalloprotease</keyword>
<dbReference type="EMBL" id="WJXZ01000012">
    <property type="protein sequence ID" value="MRS63344.1"/>
    <property type="molecule type" value="Genomic_DNA"/>
</dbReference>
<dbReference type="PANTHER" id="PTHR34978:SF3">
    <property type="entry name" value="SLR0241 PROTEIN"/>
    <property type="match status" value="1"/>
</dbReference>
<organism evidence="4 5">
    <name type="scientific">Larkinella terrae</name>
    <dbReference type="NCBI Taxonomy" id="2025311"/>
    <lineage>
        <taxon>Bacteria</taxon>
        <taxon>Pseudomonadati</taxon>
        <taxon>Bacteroidota</taxon>
        <taxon>Cytophagia</taxon>
        <taxon>Cytophagales</taxon>
        <taxon>Spirosomataceae</taxon>
        <taxon>Larkinella</taxon>
    </lineage>
</organism>
<feature type="transmembrane region" description="Helical" evidence="2">
    <location>
        <begin position="45"/>
        <end position="64"/>
    </location>
</feature>
<evidence type="ECO:0000256" key="1">
    <source>
        <dbReference type="SAM" id="MobiDB-lite"/>
    </source>
</evidence>
<evidence type="ECO:0000256" key="2">
    <source>
        <dbReference type="SAM" id="Phobius"/>
    </source>
</evidence>